<proteinExistence type="predicted"/>
<dbReference type="SMART" id="SM00575">
    <property type="entry name" value="ZnF_PMZ"/>
    <property type="match status" value="1"/>
</dbReference>
<accession>A0ABM0X5F4</accession>
<protein>
    <submittedName>
        <fullName evidence="4">Uncharacterized protein LOC104759809</fullName>
    </submittedName>
</protein>
<dbReference type="Proteomes" id="UP000694864">
    <property type="component" value="Chromosome 17"/>
</dbReference>
<evidence type="ECO:0000259" key="2">
    <source>
        <dbReference type="SMART" id="SM00575"/>
    </source>
</evidence>
<dbReference type="PANTHER" id="PTHR31973:SF187">
    <property type="entry name" value="MUTATOR TRANSPOSASE MUDRA PROTEIN"/>
    <property type="match status" value="1"/>
</dbReference>
<dbReference type="PANTHER" id="PTHR31973">
    <property type="entry name" value="POLYPROTEIN, PUTATIVE-RELATED"/>
    <property type="match status" value="1"/>
</dbReference>
<dbReference type="RefSeq" id="XP_010480993.1">
    <property type="nucleotide sequence ID" value="XM_010482691.1"/>
</dbReference>
<dbReference type="InterPro" id="IPR018289">
    <property type="entry name" value="MULE_transposase_dom"/>
</dbReference>
<gene>
    <name evidence="4" type="primary">LOC104759809</name>
</gene>
<organism evidence="3 4">
    <name type="scientific">Camelina sativa</name>
    <name type="common">False flax</name>
    <name type="synonym">Myagrum sativum</name>
    <dbReference type="NCBI Taxonomy" id="90675"/>
    <lineage>
        <taxon>Eukaryota</taxon>
        <taxon>Viridiplantae</taxon>
        <taxon>Streptophyta</taxon>
        <taxon>Embryophyta</taxon>
        <taxon>Tracheophyta</taxon>
        <taxon>Spermatophyta</taxon>
        <taxon>Magnoliopsida</taxon>
        <taxon>eudicotyledons</taxon>
        <taxon>Gunneridae</taxon>
        <taxon>Pentapetalae</taxon>
        <taxon>rosids</taxon>
        <taxon>malvids</taxon>
        <taxon>Brassicales</taxon>
        <taxon>Brassicaceae</taxon>
        <taxon>Camelineae</taxon>
        <taxon>Camelina</taxon>
    </lineage>
</organism>
<reference evidence="4" key="2">
    <citation type="submission" date="2025-08" db="UniProtKB">
        <authorList>
            <consortium name="RefSeq"/>
        </authorList>
    </citation>
    <scope>IDENTIFICATION</scope>
    <source>
        <tissue evidence="4">Leaf</tissue>
    </source>
</reference>
<name>A0ABM0X5F4_CAMSA</name>
<feature type="compositionally biased region" description="Basic and acidic residues" evidence="1">
    <location>
        <begin position="1"/>
        <end position="34"/>
    </location>
</feature>
<evidence type="ECO:0000256" key="1">
    <source>
        <dbReference type="SAM" id="MobiDB-lite"/>
    </source>
</evidence>
<evidence type="ECO:0000313" key="3">
    <source>
        <dbReference type="Proteomes" id="UP000694864"/>
    </source>
</evidence>
<sequence>MGKKDEEYYCRKGDSENNVGEKSRDDDENCRFDYYDDSDSASSGDEDYHLYSNFVPDGGEETLNEGVGGGCGTDEKIVVVVDGAFLKGEYKETLLIATTQDENFNIFPSAYAVVDTRNDESWEWFFRQLSCVIPDDERFALISDWHKSIGNAIGKLLIRNSMLTCIVHMYASGAGLTFLVIKYNFTTRNIAESINKVMNPVRAYPIAELLDVVRNMLTRWFARKRKKATAIPTVLTKGVENLLEARIEHSRRLNFEEIDNQFQVTGEKTCSCRHFDLERIPSLHAITVAEKAKQSRIQQCHAYYRKDNLCNGNEKSIMPIDMSCIVLLRLHCINVNCLSLGILQKDQRCRE</sequence>
<dbReference type="Pfam" id="PF10551">
    <property type="entry name" value="MULE"/>
    <property type="match status" value="1"/>
</dbReference>
<feature type="region of interest" description="Disordered" evidence="1">
    <location>
        <begin position="1"/>
        <end position="47"/>
    </location>
</feature>
<evidence type="ECO:0000313" key="4">
    <source>
        <dbReference type="RefSeq" id="XP_010480993.1"/>
    </source>
</evidence>
<keyword evidence="3" id="KW-1185">Reference proteome</keyword>
<dbReference type="GeneID" id="104759809"/>
<feature type="domain" description="Zinc finger PMZ-type" evidence="2">
    <location>
        <begin position="268"/>
        <end position="295"/>
    </location>
</feature>
<dbReference type="InterPro" id="IPR006564">
    <property type="entry name" value="Znf_PMZ"/>
</dbReference>
<reference evidence="3" key="1">
    <citation type="journal article" date="2014" name="Nat. Commun.">
        <title>The emerging biofuel crop Camelina sativa retains a highly undifferentiated hexaploid genome structure.</title>
        <authorList>
            <person name="Kagale S."/>
            <person name="Koh C."/>
            <person name="Nixon J."/>
            <person name="Bollina V."/>
            <person name="Clarke W.E."/>
            <person name="Tuteja R."/>
            <person name="Spillane C."/>
            <person name="Robinson S.J."/>
            <person name="Links M.G."/>
            <person name="Clarke C."/>
            <person name="Higgins E.E."/>
            <person name="Huebert T."/>
            <person name="Sharpe A.G."/>
            <person name="Parkin I.A."/>
        </authorList>
    </citation>
    <scope>NUCLEOTIDE SEQUENCE [LARGE SCALE GENOMIC DNA]</scope>
    <source>
        <strain evidence="3">cv. DH55</strain>
    </source>
</reference>